<keyword evidence="7" id="KW-0539">Nucleus</keyword>
<dbReference type="AlphaFoldDB" id="A0A1E3PJL6"/>
<dbReference type="Pfam" id="PF04082">
    <property type="entry name" value="Fungal_trans"/>
    <property type="match status" value="1"/>
</dbReference>
<dbReference type="SMART" id="SM00066">
    <property type="entry name" value="GAL4"/>
    <property type="match status" value="1"/>
</dbReference>
<reference evidence="10 11" key="1">
    <citation type="journal article" date="2016" name="Proc. Natl. Acad. Sci. U.S.A.">
        <title>Comparative genomics of biotechnologically important yeasts.</title>
        <authorList>
            <person name="Riley R."/>
            <person name="Haridas S."/>
            <person name="Wolfe K.H."/>
            <person name="Lopes M.R."/>
            <person name="Hittinger C.T."/>
            <person name="Goeker M."/>
            <person name="Salamov A.A."/>
            <person name="Wisecaver J.H."/>
            <person name="Long T.M."/>
            <person name="Calvey C.H."/>
            <person name="Aerts A.L."/>
            <person name="Barry K.W."/>
            <person name="Choi C."/>
            <person name="Clum A."/>
            <person name="Coughlan A.Y."/>
            <person name="Deshpande S."/>
            <person name="Douglass A.P."/>
            <person name="Hanson S.J."/>
            <person name="Klenk H.-P."/>
            <person name="LaButti K.M."/>
            <person name="Lapidus A."/>
            <person name="Lindquist E.A."/>
            <person name="Lipzen A.M."/>
            <person name="Meier-Kolthoff J.P."/>
            <person name="Ohm R.A."/>
            <person name="Otillar R.P."/>
            <person name="Pangilinan J.L."/>
            <person name="Peng Y."/>
            <person name="Rokas A."/>
            <person name="Rosa C.A."/>
            <person name="Scheuner C."/>
            <person name="Sibirny A.A."/>
            <person name="Slot J.C."/>
            <person name="Stielow J.B."/>
            <person name="Sun H."/>
            <person name="Kurtzman C.P."/>
            <person name="Blackwell M."/>
            <person name="Grigoriev I.V."/>
            <person name="Jeffries T.W."/>
        </authorList>
    </citation>
    <scope>NUCLEOTIDE SEQUENCE [LARGE SCALE GENOMIC DNA]</scope>
    <source>
        <strain evidence="10 11">DSM 6958</strain>
    </source>
</reference>
<dbReference type="PROSITE" id="PS50048">
    <property type="entry name" value="ZN2_CY6_FUNGAL_2"/>
    <property type="match status" value="1"/>
</dbReference>
<dbReference type="InterPro" id="IPR051711">
    <property type="entry name" value="Stress_Response_Reg"/>
</dbReference>
<dbReference type="Gene3D" id="4.10.240.10">
    <property type="entry name" value="Zn(2)-C6 fungal-type DNA-binding domain"/>
    <property type="match status" value="1"/>
</dbReference>
<feature type="region of interest" description="Disordered" evidence="8">
    <location>
        <begin position="610"/>
        <end position="699"/>
    </location>
</feature>
<evidence type="ECO:0000256" key="5">
    <source>
        <dbReference type="ARBA" id="ARBA00023125"/>
    </source>
</evidence>
<evidence type="ECO:0000256" key="6">
    <source>
        <dbReference type="ARBA" id="ARBA00023163"/>
    </source>
</evidence>
<keyword evidence="2" id="KW-0479">Metal-binding</keyword>
<dbReference type="PANTHER" id="PTHR47540:SF1">
    <property type="entry name" value="ACTIVATOR OF STRESS GENES 1-RELATED"/>
    <property type="match status" value="1"/>
</dbReference>
<feature type="compositionally biased region" description="Low complexity" evidence="8">
    <location>
        <begin position="766"/>
        <end position="784"/>
    </location>
</feature>
<gene>
    <name evidence="10" type="ORF">NADFUDRAFT_82582</name>
</gene>
<proteinExistence type="predicted"/>
<feature type="compositionally biased region" description="Basic and acidic residues" evidence="8">
    <location>
        <begin position="610"/>
        <end position="619"/>
    </location>
</feature>
<evidence type="ECO:0000313" key="11">
    <source>
        <dbReference type="Proteomes" id="UP000095009"/>
    </source>
</evidence>
<dbReference type="GO" id="GO:0000981">
    <property type="term" value="F:DNA-binding transcription factor activity, RNA polymerase II-specific"/>
    <property type="evidence" value="ECO:0007669"/>
    <property type="project" value="InterPro"/>
</dbReference>
<organism evidence="10 11">
    <name type="scientific">Nadsonia fulvescens var. elongata DSM 6958</name>
    <dbReference type="NCBI Taxonomy" id="857566"/>
    <lineage>
        <taxon>Eukaryota</taxon>
        <taxon>Fungi</taxon>
        <taxon>Dikarya</taxon>
        <taxon>Ascomycota</taxon>
        <taxon>Saccharomycotina</taxon>
        <taxon>Dipodascomycetes</taxon>
        <taxon>Dipodascales</taxon>
        <taxon>Dipodascales incertae sedis</taxon>
        <taxon>Nadsonia</taxon>
    </lineage>
</organism>
<dbReference type="PANTHER" id="PTHR47540">
    <property type="entry name" value="THIAMINE REPRESSIBLE GENES REGULATORY PROTEIN THI5"/>
    <property type="match status" value="1"/>
</dbReference>
<dbReference type="GO" id="GO:0005634">
    <property type="term" value="C:nucleus"/>
    <property type="evidence" value="ECO:0007669"/>
    <property type="project" value="UniProtKB-SubCell"/>
</dbReference>
<feature type="compositionally biased region" description="Low complexity" evidence="8">
    <location>
        <begin position="648"/>
        <end position="680"/>
    </location>
</feature>
<evidence type="ECO:0000256" key="1">
    <source>
        <dbReference type="ARBA" id="ARBA00004123"/>
    </source>
</evidence>
<feature type="domain" description="Zn(2)-C6 fungal-type" evidence="9">
    <location>
        <begin position="36"/>
        <end position="65"/>
    </location>
</feature>
<dbReference type="CDD" id="cd12148">
    <property type="entry name" value="fungal_TF_MHR"/>
    <property type="match status" value="1"/>
</dbReference>
<dbReference type="GO" id="GO:0045944">
    <property type="term" value="P:positive regulation of transcription by RNA polymerase II"/>
    <property type="evidence" value="ECO:0007669"/>
    <property type="project" value="TreeGrafter"/>
</dbReference>
<dbReference type="STRING" id="857566.A0A1E3PJL6"/>
<dbReference type="EMBL" id="KV454409">
    <property type="protein sequence ID" value="ODQ65538.1"/>
    <property type="molecule type" value="Genomic_DNA"/>
</dbReference>
<dbReference type="InterPro" id="IPR007219">
    <property type="entry name" value="XnlR_reg_dom"/>
</dbReference>
<feature type="compositionally biased region" description="Polar residues" evidence="8">
    <location>
        <begin position="812"/>
        <end position="827"/>
    </location>
</feature>
<evidence type="ECO:0000313" key="10">
    <source>
        <dbReference type="EMBL" id="ODQ65538.1"/>
    </source>
</evidence>
<dbReference type="CDD" id="cd00067">
    <property type="entry name" value="GAL4"/>
    <property type="match status" value="1"/>
</dbReference>
<evidence type="ECO:0000256" key="4">
    <source>
        <dbReference type="ARBA" id="ARBA00023015"/>
    </source>
</evidence>
<feature type="region of interest" description="Disordered" evidence="8">
    <location>
        <begin position="760"/>
        <end position="784"/>
    </location>
</feature>
<evidence type="ECO:0000259" key="9">
    <source>
        <dbReference type="PROSITE" id="PS50048"/>
    </source>
</evidence>
<dbReference type="Pfam" id="PF00172">
    <property type="entry name" value="Zn_clus"/>
    <property type="match status" value="1"/>
</dbReference>
<name>A0A1E3PJL6_9ASCO</name>
<evidence type="ECO:0000256" key="7">
    <source>
        <dbReference type="ARBA" id="ARBA00023242"/>
    </source>
</evidence>
<keyword evidence="5" id="KW-0238">DNA-binding</keyword>
<dbReference type="GO" id="GO:0008270">
    <property type="term" value="F:zinc ion binding"/>
    <property type="evidence" value="ECO:0007669"/>
    <property type="project" value="InterPro"/>
</dbReference>
<dbReference type="InterPro" id="IPR001138">
    <property type="entry name" value="Zn2Cys6_DnaBD"/>
</dbReference>
<sequence length="961" mass="107478">MDSDLDSFHSRVHPKHPNHPPLSYTNETKKRRVTRACDECRKKKVKCDGQQPCIHCTVYSYDCTYDRPSVRRRLVPSGTPQLLVESKLLKLSQVVLDALVPGLDLSSETFDIQQFLTTVERCKKDGSLKIPRRLLGGKPFEDGEVHEVNPQTHKIDNNNFNDDFTTSKALLGPTVKIILPPKHVASELIESVWENACVLFRFYHRPTFIKDLDLLYETDPDDYTDKQNKTLPLVYSVMAVGVLFSMDKCERLGFKDASEGYKYFVAARQLIDIADARDTYAIQSILMMIIFLQCSARLSTCYSYIGVALRSALRAGLHRRVTHAFNPIELETRKRLFWTIRKMDVYVNAMLGLPRSISEDDFDQDMPVDLDDENITESGYFPQRPTGKISSAGIANAHTRLITIMSHIIRDVYPIKVDDKVVTTQEASHALLFDVTHKKVTQMENEIRDWLDQLPEELKPNANPPLEYLKANRLLHLAFCHIQIVLYRPFIHYCAPSVSNPTATAPHDKARACARSCINVARTVMYIADDLVSRKMLNGAYWFSIYTIFFSVACLVYYVHENPHCPLSPGIRADAELGRSVLMSLRGASMAATRTYTLLNSLFDQLNKRTREAERETSNSDRGPGVHNLFKTSNHSRTNVNYDDESNNKNNKLNSEVNQNDTNSKSIDNSSNNNLSNNNNHPKTELGPPPSKNANSTFTNTNKFIVTRVEQTDFEDLSRTPFVKLPQGANASVPATVAQSIGTIHPNALNSQFNFENFGSIPSETNNKNKNNNYERINSNNGSNFPAGLNQNTEVFDDTLLNNLGFVTGGLKNSSDQSITTTTNNNEPISGIPPSAPSSSHYIPGMMDQVDTQLFGRFLPPYMLDGAQTASHTTDTEAPEALFNISGIDIGRATATTTANLPPDGHISSSTATPASTKPLEVDEEFFFSPENGQRSGIENAEDDSSWGSLPQLSGLPNFMN</sequence>
<dbReference type="SMART" id="SM00906">
    <property type="entry name" value="Fungal_trans"/>
    <property type="match status" value="1"/>
</dbReference>
<accession>A0A1E3PJL6</accession>
<keyword evidence="6" id="KW-0804">Transcription</keyword>
<dbReference type="SUPFAM" id="SSF57701">
    <property type="entry name" value="Zn2/Cys6 DNA-binding domain"/>
    <property type="match status" value="1"/>
</dbReference>
<keyword evidence="3" id="KW-0862">Zinc</keyword>
<feature type="compositionally biased region" description="Low complexity" evidence="8">
    <location>
        <begin position="828"/>
        <end position="838"/>
    </location>
</feature>
<feature type="region of interest" description="Disordered" evidence="8">
    <location>
        <begin position="930"/>
        <end position="961"/>
    </location>
</feature>
<feature type="region of interest" description="Disordered" evidence="8">
    <location>
        <begin position="1"/>
        <end position="27"/>
    </location>
</feature>
<evidence type="ECO:0000256" key="2">
    <source>
        <dbReference type="ARBA" id="ARBA00022723"/>
    </source>
</evidence>
<feature type="compositionally biased region" description="Polar residues" evidence="8">
    <location>
        <begin position="630"/>
        <end position="641"/>
    </location>
</feature>
<keyword evidence="4" id="KW-0805">Transcription regulation</keyword>
<dbReference type="InterPro" id="IPR036864">
    <property type="entry name" value="Zn2-C6_fun-type_DNA-bd_sf"/>
</dbReference>
<comment type="subcellular location">
    <subcellularLocation>
        <location evidence="1">Nucleus</location>
    </subcellularLocation>
</comment>
<dbReference type="Proteomes" id="UP000095009">
    <property type="component" value="Unassembled WGS sequence"/>
</dbReference>
<keyword evidence="11" id="KW-1185">Reference proteome</keyword>
<dbReference type="OrthoDB" id="422427at2759"/>
<feature type="region of interest" description="Disordered" evidence="8">
    <location>
        <begin position="812"/>
        <end position="838"/>
    </location>
</feature>
<dbReference type="GO" id="GO:0006351">
    <property type="term" value="P:DNA-templated transcription"/>
    <property type="evidence" value="ECO:0007669"/>
    <property type="project" value="InterPro"/>
</dbReference>
<evidence type="ECO:0000256" key="8">
    <source>
        <dbReference type="SAM" id="MobiDB-lite"/>
    </source>
</evidence>
<evidence type="ECO:0000256" key="3">
    <source>
        <dbReference type="ARBA" id="ARBA00022833"/>
    </source>
</evidence>
<dbReference type="GO" id="GO:0043565">
    <property type="term" value="F:sequence-specific DNA binding"/>
    <property type="evidence" value="ECO:0007669"/>
    <property type="project" value="TreeGrafter"/>
</dbReference>
<protein>
    <recommendedName>
        <fullName evidence="9">Zn(2)-C6 fungal-type domain-containing protein</fullName>
    </recommendedName>
</protein>
<dbReference type="PROSITE" id="PS00463">
    <property type="entry name" value="ZN2_CY6_FUNGAL_1"/>
    <property type="match status" value="1"/>
</dbReference>